<dbReference type="NCBIfam" id="TIGR01543">
    <property type="entry name" value="proheadase_HK97"/>
    <property type="match status" value="1"/>
</dbReference>
<dbReference type="GO" id="GO:0006508">
    <property type="term" value="P:proteolysis"/>
    <property type="evidence" value="ECO:0007669"/>
    <property type="project" value="UniProtKB-KW"/>
</dbReference>
<dbReference type="InterPro" id="IPR054613">
    <property type="entry name" value="Peptidase_S78_dom"/>
</dbReference>
<keyword evidence="2 7" id="KW-0645">Protease</keyword>
<evidence type="ECO:0000256" key="1">
    <source>
        <dbReference type="ARBA" id="ARBA00022612"/>
    </source>
</evidence>
<keyword evidence="5" id="KW-1273">Viral capsid maturation</keyword>
<dbReference type="GO" id="GO:0046797">
    <property type="term" value="P:viral procapsid maturation"/>
    <property type="evidence" value="ECO:0007669"/>
    <property type="project" value="UniProtKB-KW"/>
</dbReference>
<dbReference type="EMBL" id="LR796567">
    <property type="protein sequence ID" value="CAB4151345.1"/>
    <property type="molecule type" value="Genomic_DNA"/>
</dbReference>
<evidence type="ECO:0000256" key="3">
    <source>
        <dbReference type="ARBA" id="ARBA00022801"/>
    </source>
</evidence>
<gene>
    <name evidence="7" type="ORF">UFOVP589_12</name>
</gene>
<evidence type="ECO:0000256" key="4">
    <source>
        <dbReference type="ARBA" id="ARBA00022950"/>
    </source>
</evidence>
<evidence type="ECO:0000256" key="2">
    <source>
        <dbReference type="ARBA" id="ARBA00022670"/>
    </source>
</evidence>
<dbReference type="InterPro" id="IPR006433">
    <property type="entry name" value="Prohead_protease"/>
</dbReference>
<organism evidence="7">
    <name type="scientific">uncultured Caudovirales phage</name>
    <dbReference type="NCBI Taxonomy" id="2100421"/>
    <lineage>
        <taxon>Viruses</taxon>
        <taxon>Duplodnaviria</taxon>
        <taxon>Heunggongvirae</taxon>
        <taxon>Uroviricota</taxon>
        <taxon>Caudoviricetes</taxon>
        <taxon>Peduoviridae</taxon>
        <taxon>Maltschvirus</taxon>
        <taxon>Maltschvirus maltsch</taxon>
    </lineage>
</organism>
<proteinExistence type="predicted"/>
<reference evidence="7" key="1">
    <citation type="submission" date="2020-04" db="EMBL/GenBank/DDBJ databases">
        <authorList>
            <person name="Chiriac C."/>
            <person name="Salcher M."/>
            <person name="Ghai R."/>
            <person name="Kavagutti S V."/>
        </authorList>
    </citation>
    <scope>NUCLEOTIDE SEQUENCE</scope>
</reference>
<evidence type="ECO:0000256" key="5">
    <source>
        <dbReference type="ARBA" id="ARBA00023045"/>
    </source>
</evidence>
<accession>A0A6J5MVR2</accession>
<dbReference type="GO" id="GO:0008233">
    <property type="term" value="F:peptidase activity"/>
    <property type="evidence" value="ECO:0007669"/>
    <property type="project" value="UniProtKB-KW"/>
</dbReference>
<evidence type="ECO:0000313" key="7">
    <source>
        <dbReference type="EMBL" id="CAB4151345.1"/>
    </source>
</evidence>
<keyword evidence="3" id="KW-0378">Hydrolase</keyword>
<dbReference type="Pfam" id="PF04586">
    <property type="entry name" value="Peptidase_S78"/>
    <property type="match status" value="1"/>
</dbReference>
<keyword evidence="1" id="KW-1188">Viral release from host cell</keyword>
<name>A0A6J5MVR2_9CAUD</name>
<protein>
    <submittedName>
        <fullName evidence="7">Prohead protease</fullName>
    </submittedName>
</protein>
<keyword evidence="4" id="KW-0118">Viral capsid assembly</keyword>
<feature type="domain" description="Prohead serine protease" evidence="6">
    <location>
        <begin position="110"/>
        <end position="263"/>
    </location>
</feature>
<evidence type="ECO:0000259" key="6">
    <source>
        <dbReference type="Pfam" id="PF04586"/>
    </source>
</evidence>
<sequence length="414" mass="46944">MPYPNEHAARLVDPAQFDKFSRVNDQGGDGVDFIYGIKGNDPLVVQAIRFDSSKFTPAQAKKWLKYNNFEAILFEDAVPMDEASRNMIQSKHQTGSEMSEKEIRRGVPVEIREGQDGEIRVAGYAAVFNEETNIGGMFTEVIMRGAFTNAIGRDDVVFLINHEGLPLARTRSGTLTLVEDERGLYMEAMLDQTDPDVRSIVPKMKRGDLDKMSFAFRPVRQKWDDNAKMPKRMIQEAQLFDVSIVTTPAYDGTEIALRSLEKHREEQVKSQAVRRMRMKAKAAGIDVRNEYLLPEVEQPEIVSGSVNSINMQNAVENWNLGPEIASSDPAANPEYWAKMADVWSINEAEARRQLCANCSYFDNTPEMLRSMEDIPLTPFDMDGGGRGWCHKLDFICHNLRVCQAWERKDFVADE</sequence>